<dbReference type="InterPro" id="IPR011701">
    <property type="entry name" value="MFS"/>
</dbReference>
<dbReference type="SUPFAM" id="SSF52047">
    <property type="entry name" value="RNI-like"/>
    <property type="match status" value="2"/>
</dbReference>
<dbReference type="InterPro" id="IPR036047">
    <property type="entry name" value="F-box-like_dom_sf"/>
</dbReference>
<organism evidence="6 7">
    <name type="scientific">Phascolomyces articulosus</name>
    <dbReference type="NCBI Taxonomy" id="60185"/>
    <lineage>
        <taxon>Eukaryota</taxon>
        <taxon>Fungi</taxon>
        <taxon>Fungi incertae sedis</taxon>
        <taxon>Mucoromycota</taxon>
        <taxon>Mucoromycotina</taxon>
        <taxon>Mucoromycetes</taxon>
        <taxon>Mucorales</taxon>
        <taxon>Lichtheimiaceae</taxon>
        <taxon>Phascolomyces</taxon>
    </lineage>
</organism>
<reference evidence="6" key="2">
    <citation type="submission" date="2023-02" db="EMBL/GenBank/DDBJ databases">
        <authorList>
            <consortium name="DOE Joint Genome Institute"/>
            <person name="Mondo S.J."/>
            <person name="Chang Y."/>
            <person name="Wang Y."/>
            <person name="Ahrendt S."/>
            <person name="Andreopoulos W."/>
            <person name="Barry K."/>
            <person name="Beard J."/>
            <person name="Benny G.L."/>
            <person name="Blankenship S."/>
            <person name="Bonito G."/>
            <person name="Cuomo C."/>
            <person name="Desiro A."/>
            <person name="Gervers K.A."/>
            <person name="Hundley H."/>
            <person name="Kuo A."/>
            <person name="LaButti K."/>
            <person name="Lang B.F."/>
            <person name="Lipzen A."/>
            <person name="O'Donnell K."/>
            <person name="Pangilinan J."/>
            <person name="Reynolds N."/>
            <person name="Sandor L."/>
            <person name="Smith M.W."/>
            <person name="Tsang A."/>
            <person name="Grigoriev I.V."/>
            <person name="Stajich J.E."/>
            <person name="Spatafora J.W."/>
        </authorList>
    </citation>
    <scope>NUCLEOTIDE SEQUENCE</scope>
    <source>
        <strain evidence="6">RSA 2281</strain>
    </source>
</reference>
<protein>
    <submittedName>
        <fullName evidence="6">Major facilitator superfamily domain-containing protein</fullName>
    </submittedName>
</protein>
<keyword evidence="4" id="KW-1133">Transmembrane helix</keyword>
<feature type="transmembrane region" description="Helical" evidence="4">
    <location>
        <begin position="381"/>
        <end position="399"/>
    </location>
</feature>
<dbReference type="Pfam" id="PF25372">
    <property type="entry name" value="DUF7885"/>
    <property type="match status" value="1"/>
</dbReference>
<dbReference type="Pfam" id="PF07690">
    <property type="entry name" value="MFS_1"/>
    <property type="match status" value="1"/>
</dbReference>
<feature type="transmembrane region" description="Helical" evidence="4">
    <location>
        <begin position="257"/>
        <end position="278"/>
    </location>
</feature>
<feature type="domain" description="Major facilitator superfamily (MFS) profile" evidence="5">
    <location>
        <begin position="43"/>
        <end position="439"/>
    </location>
</feature>
<dbReference type="SMART" id="SM00367">
    <property type="entry name" value="LRR_CC"/>
    <property type="match status" value="4"/>
</dbReference>
<dbReference type="SUPFAM" id="SSF81383">
    <property type="entry name" value="F-box domain"/>
    <property type="match status" value="1"/>
</dbReference>
<proteinExistence type="inferred from homology"/>
<dbReference type="GO" id="GO:0022857">
    <property type="term" value="F:transmembrane transporter activity"/>
    <property type="evidence" value="ECO:0007669"/>
    <property type="project" value="InterPro"/>
</dbReference>
<dbReference type="InterPro" id="IPR050327">
    <property type="entry name" value="Proton-linked_MCT"/>
</dbReference>
<evidence type="ECO:0000256" key="3">
    <source>
        <dbReference type="SAM" id="MobiDB-lite"/>
    </source>
</evidence>
<sequence>MHQKNSPLEHNNATDNYECHHQQGHSEDFLDEENKMIVDKGYAWLVVFGGTAALFFTGFTLAWGIIQDIYLKDGIFSGSTNVTTQLTLVASGFQGLQSTFMILCNMMYSKFGARKLVILGSFLIFTGLILTAQATSVWHMIILLGFITSFGVAMQQGVTFRCIPEWFSKKRATAFGILTSANPLSGLILPFIITKVYSAMGHQWIFRVMAFISLGTSAIASAFLTEQRQSQGKNKKQESSKKQVKNFDFGVLKNTQFLLWIMQGPFAISGRLIVYTFLPSHGTFIGLSDNQVATVTSILSAIQILGRISIGFMADYIGYLNAYIISMTIASVSALTFWVSAYSFTSLIGFSVVFGFFSGAYGLLFSPIIASIAGMDGYPSALNFTVIANIFIVALPPIISSFGEAKDNTGLSDPFIPYKIAAGGLYGLCVIICTTQSNDFPYNNLGMMSSEKHSSYLYMTWHEHFKCGSAALDRHDYENAISQTTMAIEAFHRNQLVEILNIRARAYGKKKHFERALDDARDMIRYAPNSPLGYILQGDLYTMQCNYGEAIDIYDLGLFSISGTSEQGQIELIKKKKQEAEQIQYRRLDFVQVLPFDVISLILQELGNDDDGEGAVESWIICMDVCRQWRELIPRCIISRHLDIKLWGKDRDHDQHVARFLGPHIQSIGFSNIMTSNATRSALEVMVDRCQNIRSLEFDLCQMSKEDVWPVLRRIGHHLTDLRINVAPASDLTIEPLMTLCPNLISFTFHTPLQFMAGRVFGGRRSNANQQEQTSTGTDLASADISLLSITYLSVDVSQDMLSIESLLRRCPKLRHLIIPYRPEHCGRQTITPEQVLNLCPDLEYFDFQASLAQDTYTPPSSIFTTKTKCGNPKYKKQQHEHPTVDDQSTSNTENLRELYIANLVMYSGDDFMPVLERAQHTIERLHIGVGAGDEGILMEEWSRFSGLSFTNLQSFHCSVSCNDLHLAAMLRQCPKITDLEFKDIPVGDTIFDTLTSPGNLRRFALSHCHTITVDGLSRFIRLRANQLHEIEFTQCRAVGDALMGAIAETSQSLRTLRLVDNPRVTQKGLLMLVQGMVQAPASHLKTLVMKHMQDAVTASVLHGVRDFPSLKTVDISGSYSVTDIAIHMIVDQNPQLQYLIINNCMMITQLAIEYAQGLVTHVVAD</sequence>
<reference evidence="6" key="1">
    <citation type="journal article" date="2022" name="IScience">
        <title>Evolution of zygomycete secretomes and the origins of terrestrial fungal ecologies.</title>
        <authorList>
            <person name="Chang Y."/>
            <person name="Wang Y."/>
            <person name="Mondo S."/>
            <person name="Ahrendt S."/>
            <person name="Andreopoulos W."/>
            <person name="Barry K."/>
            <person name="Beard J."/>
            <person name="Benny G.L."/>
            <person name="Blankenship S."/>
            <person name="Bonito G."/>
            <person name="Cuomo C."/>
            <person name="Desiro A."/>
            <person name="Gervers K.A."/>
            <person name="Hundley H."/>
            <person name="Kuo A."/>
            <person name="LaButti K."/>
            <person name="Lang B.F."/>
            <person name="Lipzen A."/>
            <person name="O'Donnell K."/>
            <person name="Pangilinan J."/>
            <person name="Reynolds N."/>
            <person name="Sandor L."/>
            <person name="Smith M.E."/>
            <person name="Tsang A."/>
            <person name="Grigoriev I.V."/>
            <person name="Stajich J.E."/>
            <person name="Spatafora J.W."/>
        </authorList>
    </citation>
    <scope>NUCLEOTIDE SEQUENCE</scope>
    <source>
        <strain evidence="6">RSA 2281</strain>
    </source>
</reference>
<evidence type="ECO:0000256" key="1">
    <source>
        <dbReference type="ARBA" id="ARBA00004141"/>
    </source>
</evidence>
<feature type="transmembrane region" description="Helical" evidence="4">
    <location>
        <begin position="140"/>
        <end position="160"/>
    </location>
</feature>
<evidence type="ECO:0000259" key="5">
    <source>
        <dbReference type="PROSITE" id="PS50850"/>
    </source>
</evidence>
<keyword evidence="4" id="KW-0472">Membrane</keyword>
<dbReference type="Gene3D" id="3.80.10.10">
    <property type="entry name" value="Ribonuclease Inhibitor"/>
    <property type="match status" value="3"/>
</dbReference>
<feature type="transmembrane region" description="Helical" evidence="4">
    <location>
        <begin position="322"/>
        <end position="341"/>
    </location>
</feature>
<accession>A0AAD5K646</accession>
<gene>
    <name evidence="6" type="ORF">BDA99DRAFT_539312</name>
</gene>
<comment type="similarity">
    <text evidence="2">Belongs to the major facilitator superfamily. Monocarboxylate porter (TC 2.A.1.13) family.</text>
</comment>
<feature type="transmembrane region" description="Helical" evidence="4">
    <location>
        <begin position="42"/>
        <end position="66"/>
    </location>
</feature>
<feature type="transmembrane region" description="Helical" evidence="4">
    <location>
        <begin position="347"/>
        <end position="369"/>
    </location>
</feature>
<dbReference type="AlphaFoldDB" id="A0AAD5K646"/>
<feature type="transmembrane region" description="Helical" evidence="4">
    <location>
        <begin position="116"/>
        <end position="134"/>
    </location>
</feature>
<dbReference type="PANTHER" id="PTHR11360:SF284">
    <property type="entry name" value="EG:103B4.3 PROTEIN-RELATED"/>
    <property type="match status" value="1"/>
</dbReference>
<name>A0AAD5K646_9FUNG</name>
<dbReference type="Gene3D" id="1.25.40.10">
    <property type="entry name" value="Tetratricopeptide repeat domain"/>
    <property type="match status" value="1"/>
</dbReference>
<feature type="transmembrane region" description="Helical" evidence="4">
    <location>
        <begin position="204"/>
        <end position="225"/>
    </location>
</feature>
<keyword evidence="7" id="KW-1185">Reference proteome</keyword>
<dbReference type="PANTHER" id="PTHR11360">
    <property type="entry name" value="MONOCARBOXYLATE TRANSPORTER"/>
    <property type="match status" value="1"/>
</dbReference>
<dbReference type="SUPFAM" id="SSF48452">
    <property type="entry name" value="TPR-like"/>
    <property type="match status" value="1"/>
</dbReference>
<evidence type="ECO:0000256" key="2">
    <source>
        <dbReference type="ARBA" id="ARBA00006727"/>
    </source>
</evidence>
<dbReference type="Gene3D" id="1.20.1250.20">
    <property type="entry name" value="MFS general substrate transporter like domains"/>
    <property type="match status" value="2"/>
</dbReference>
<dbReference type="InterPro" id="IPR036259">
    <property type="entry name" value="MFS_trans_sf"/>
</dbReference>
<evidence type="ECO:0000313" key="7">
    <source>
        <dbReference type="Proteomes" id="UP001209540"/>
    </source>
</evidence>
<dbReference type="InterPro" id="IPR057207">
    <property type="entry name" value="FBXL15_LRR"/>
</dbReference>
<dbReference type="EMBL" id="JAIXMP010000020">
    <property type="protein sequence ID" value="KAI9257205.1"/>
    <property type="molecule type" value="Genomic_DNA"/>
</dbReference>
<evidence type="ECO:0000313" key="6">
    <source>
        <dbReference type="EMBL" id="KAI9257205.1"/>
    </source>
</evidence>
<comment type="caution">
    <text evidence="6">The sequence shown here is derived from an EMBL/GenBank/DDBJ whole genome shotgun (WGS) entry which is preliminary data.</text>
</comment>
<dbReference type="InterPro" id="IPR032675">
    <property type="entry name" value="LRR_dom_sf"/>
</dbReference>
<comment type="subcellular location">
    <subcellularLocation>
        <location evidence="1">Membrane</location>
        <topology evidence="1">Multi-pass membrane protein</topology>
    </subcellularLocation>
</comment>
<feature type="transmembrane region" description="Helical" evidence="4">
    <location>
        <begin position="86"/>
        <end position="104"/>
    </location>
</feature>
<dbReference type="InterPro" id="IPR020846">
    <property type="entry name" value="MFS_dom"/>
</dbReference>
<feature type="transmembrane region" description="Helical" evidence="4">
    <location>
        <begin position="172"/>
        <end position="192"/>
    </location>
</feature>
<dbReference type="Proteomes" id="UP001209540">
    <property type="component" value="Unassembled WGS sequence"/>
</dbReference>
<dbReference type="PROSITE" id="PS50850">
    <property type="entry name" value="MFS"/>
    <property type="match status" value="1"/>
</dbReference>
<dbReference type="InterPro" id="IPR011990">
    <property type="entry name" value="TPR-like_helical_dom_sf"/>
</dbReference>
<keyword evidence="4" id="KW-0812">Transmembrane</keyword>
<feature type="region of interest" description="Disordered" evidence="3">
    <location>
        <begin position="868"/>
        <end position="891"/>
    </location>
</feature>
<dbReference type="InterPro" id="IPR006553">
    <property type="entry name" value="Leu-rich_rpt_Cys-con_subtyp"/>
</dbReference>
<evidence type="ECO:0000256" key="4">
    <source>
        <dbReference type="SAM" id="Phobius"/>
    </source>
</evidence>
<dbReference type="SUPFAM" id="SSF103473">
    <property type="entry name" value="MFS general substrate transporter"/>
    <property type="match status" value="1"/>
</dbReference>
<dbReference type="GO" id="GO:0016020">
    <property type="term" value="C:membrane"/>
    <property type="evidence" value="ECO:0007669"/>
    <property type="project" value="UniProtKB-SubCell"/>
</dbReference>